<dbReference type="AlphaFoldDB" id="A0A151QMR3"/>
<accession>A0A151QMR3</accession>
<evidence type="ECO:0008006" key="3">
    <source>
        <dbReference type="Google" id="ProtNLM"/>
    </source>
</evidence>
<dbReference type="EMBL" id="KQ485879">
    <property type="protein sequence ID" value="KYP31554.1"/>
    <property type="molecule type" value="Genomic_DNA"/>
</dbReference>
<organism evidence="1 2">
    <name type="scientific">Cajanus cajan</name>
    <name type="common">Pigeon pea</name>
    <name type="synonym">Cajanus indicus</name>
    <dbReference type="NCBI Taxonomy" id="3821"/>
    <lineage>
        <taxon>Eukaryota</taxon>
        <taxon>Viridiplantae</taxon>
        <taxon>Streptophyta</taxon>
        <taxon>Embryophyta</taxon>
        <taxon>Tracheophyta</taxon>
        <taxon>Spermatophyta</taxon>
        <taxon>Magnoliopsida</taxon>
        <taxon>eudicotyledons</taxon>
        <taxon>Gunneridae</taxon>
        <taxon>Pentapetalae</taxon>
        <taxon>rosids</taxon>
        <taxon>fabids</taxon>
        <taxon>Fabales</taxon>
        <taxon>Fabaceae</taxon>
        <taxon>Papilionoideae</taxon>
        <taxon>50 kb inversion clade</taxon>
        <taxon>NPAAA clade</taxon>
        <taxon>indigoferoid/millettioid clade</taxon>
        <taxon>Phaseoleae</taxon>
        <taxon>Cajanus</taxon>
    </lineage>
</organism>
<dbReference type="PANTHER" id="PTHR34676">
    <property type="entry name" value="DUF4219 DOMAIN-CONTAINING PROTEIN-RELATED"/>
    <property type="match status" value="1"/>
</dbReference>
<evidence type="ECO:0000313" key="1">
    <source>
        <dbReference type="EMBL" id="KYP31554.1"/>
    </source>
</evidence>
<name>A0A151QMR3_CAJCA</name>
<dbReference type="Pfam" id="PF14223">
    <property type="entry name" value="Retrotran_gag_2"/>
    <property type="match status" value="1"/>
</dbReference>
<gene>
    <name evidence="1" type="ORF">KK1_048052</name>
</gene>
<dbReference type="Gramene" id="C.cajan_47394.t">
    <property type="protein sequence ID" value="C.cajan_47394.t.cds1"/>
    <property type="gene ID" value="C.cajan_47394"/>
</dbReference>
<protein>
    <recommendedName>
        <fullName evidence="3">Retrovirus-related Pol polyprotein from transposon TNT 1-94</fullName>
    </recommendedName>
</protein>
<dbReference type="PANTHER" id="PTHR34676:SF27">
    <property type="entry name" value="ASPARTYL-TRNA SYNTHETASE"/>
    <property type="match status" value="1"/>
</dbReference>
<proteinExistence type="predicted"/>
<sequence>MIAFFDACHIEMWEVVEQGDYIPHDDAGREIPKGRWNENQKQIFMLNSKARNPLLCALTEEEYTKVHSFKSAKQMWDILAITYEGSLEVKRNKLSLLVRKYELFKMEENKSIQTMFGRFQTIVNELSFLGRTYDNFDHIDKLLPSLPDGTTWRWLMVLPVEPSKTFSLMRRLENEVENTLKKLQWWRSIQGGSATS</sequence>
<reference evidence="1" key="1">
    <citation type="journal article" date="2012" name="Nat. Biotechnol.">
        <title>Draft genome sequence of pigeonpea (Cajanus cajan), an orphan legume crop of resource-poor farmers.</title>
        <authorList>
            <person name="Varshney R.K."/>
            <person name="Chen W."/>
            <person name="Li Y."/>
            <person name="Bharti A.K."/>
            <person name="Saxena R.K."/>
            <person name="Schlueter J.A."/>
            <person name="Donoghue M.T."/>
            <person name="Azam S."/>
            <person name="Fan G."/>
            <person name="Whaley A.M."/>
            <person name="Farmer A.D."/>
            <person name="Sheridan J."/>
            <person name="Iwata A."/>
            <person name="Tuteja R."/>
            <person name="Penmetsa R.V."/>
            <person name="Wu W."/>
            <person name="Upadhyaya H.D."/>
            <person name="Yang S.P."/>
            <person name="Shah T."/>
            <person name="Saxena K.B."/>
            <person name="Michael T."/>
            <person name="McCombie W.R."/>
            <person name="Yang B."/>
            <person name="Zhang G."/>
            <person name="Yang H."/>
            <person name="Wang J."/>
            <person name="Spillane C."/>
            <person name="Cook D.R."/>
            <person name="May G.D."/>
            <person name="Xu X."/>
            <person name="Jackson S.A."/>
        </authorList>
    </citation>
    <scope>NUCLEOTIDE SEQUENCE [LARGE SCALE GENOMIC DNA]</scope>
</reference>
<keyword evidence="2" id="KW-1185">Reference proteome</keyword>
<dbReference type="Proteomes" id="UP000075243">
    <property type="component" value="Unassembled WGS sequence"/>
</dbReference>
<evidence type="ECO:0000313" key="2">
    <source>
        <dbReference type="Proteomes" id="UP000075243"/>
    </source>
</evidence>